<evidence type="ECO:0000313" key="2">
    <source>
        <dbReference type="EMBL" id="SIT55833.1"/>
    </source>
</evidence>
<reference evidence="3" key="1">
    <citation type="submission" date="2017-01" db="EMBL/GenBank/DDBJ databases">
        <authorList>
            <person name="Brunel B."/>
        </authorList>
    </citation>
    <scope>NUCLEOTIDE SEQUENCE [LARGE SCALE GENOMIC DNA]</scope>
</reference>
<organism evidence="2 3">
    <name type="scientific">Mesorhizobium prunaredense</name>
    <dbReference type="NCBI Taxonomy" id="1631249"/>
    <lineage>
        <taxon>Bacteria</taxon>
        <taxon>Pseudomonadati</taxon>
        <taxon>Pseudomonadota</taxon>
        <taxon>Alphaproteobacteria</taxon>
        <taxon>Hyphomicrobiales</taxon>
        <taxon>Phyllobacteriaceae</taxon>
        <taxon>Mesorhizobium</taxon>
    </lineage>
</organism>
<evidence type="ECO:0000313" key="3">
    <source>
        <dbReference type="Proteomes" id="UP000188388"/>
    </source>
</evidence>
<gene>
    <name evidence="2" type="ORF">BQ8794_240040</name>
</gene>
<feature type="region of interest" description="Disordered" evidence="1">
    <location>
        <begin position="67"/>
        <end position="86"/>
    </location>
</feature>
<sequence>MAWFDVRWIRNGLETRDSLHRGERLAIVRSFEQLRGASHRLATLVSRRALRKTFELSAAAGRQRKFALASHPPTRCPASKIDSSYG</sequence>
<evidence type="ECO:0000256" key="1">
    <source>
        <dbReference type="SAM" id="MobiDB-lite"/>
    </source>
</evidence>
<dbReference type="EMBL" id="FTPD01000017">
    <property type="protein sequence ID" value="SIT55833.1"/>
    <property type="molecule type" value="Genomic_DNA"/>
</dbReference>
<name>A0A1R3V7I5_9HYPH</name>
<keyword evidence="3" id="KW-1185">Reference proteome</keyword>
<protein>
    <submittedName>
        <fullName evidence="2">Uncharacterized protein</fullName>
    </submittedName>
</protein>
<dbReference type="AlphaFoldDB" id="A0A1R3V7I5"/>
<proteinExistence type="predicted"/>
<accession>A0A1R3V7I5</accession>
<dbReference type="Proteomes" id="UP000188388">
    <property type="component" value="Unassembled WGS sequence"/>
</dbReference>